<reference evidence="2 3" key="1">
    <citation type="submission" date="2016-07" db="EMBL/GenBank/DDBJ databases">
        <title>Draft Genome Sequence of Methylobrevis pamukkalensis PK2.</title>
        <authorList>
            <person name="Vasilenko O.V."/>
            <person name="Doronina N.V."/>
            <person name="Shmareva M.N."/>
            <person name="Tarlachkov S.V."/>
            <person name="Mustakhimov I."/>
            <person name="Trotsenko Y.A."/>
        </authorList>
    </citation>
    <scope>NUCLEOTIDE SEQUENCE [LARGE SCALE GENOMIC DNA]</scope>
    <source>
        <strain evidence="2 3">PK2</strain>
    </source>
</reference>
<dbReference type="EMBL" id="MCRJ01000008">
    <property type="protein sequence ID" value="ODN72094.1"/>
    <property type="molecule type" value="Genomic_DNA"/>
</dbReference>
<sequence length="62" mass="6951">MSKFEDKGHRPGLPADAQNVIGRKLKAMYDEVVQQPVPDRFLDLLAKLDADVNAQRSKKDGE</sequence>
<accession>A0A1E3H715</accession>
<dbReference type="InterPro" id="IPR041649">
    <property type="entry name" value="NepR"/>
</dbReference>
<protein>
    <recommendedName>
        <fullName evidence="1">Anti-sigma factor NepR domain-containing protein</fullName>
    </recommendedName>
</protein>
<dbReference type="Proteomes" id="UP000094622">
    <property type="component" value="Unassembled WGS sequence"/>
</dbReference>
<dbReference type="OrthoDB" id="8454456at2"/>
<comment type="caution">
    <text evidence="2">The sequence shown here is derived from an EMBL/GenBank/DDBJ whole genome shotgun (WGS) entry which is preliminary data.</text>
</comment>
<feature type="domain" description="Anti-sigma factor NepR" evidence="1">
    <location>
        <begin position="18"/>
        <end position="50"/>
    </location>
</feature>
<evidence type="ECO:0000313" key="3">
    <source>
        <dbReference type="Proteomes" id="UP000094622"/>
    </source>
</evidence>
<name>A0A1E3H715_9HYPH</name>
<evidence type="ECO:0000259" key="1">
    <source>
        <dbReference type="Pfam" id="PF18557"/>
    </source>
</evidence>
<dbReference type="AlphaFoldDB" id="A0A1E3H715"/>
<gene>
    <name evidence="2" type="ORF">A6302_00609</name>
</gene>
<organism evidence="2 3">
    <name type="scientific">Methylobrevis pamukkalensis</name>
    <dbReference type="NCBI Taxonomy" id="1439726"/>
    <lineage>
        <taxon>Bacteria</taxon>
        <taxon>Pseudomonadati</taxon>
        <taxon>Pseudomonadota</taxon>
        <taxon>Alphaproteobacteria</taxon>
        <taxon>Hyphomicrobiales</taxon>
        <taxon>Pleomorphomonadaceae</taxon>
        <taxon>Methylobrevis</taxon>
    </lineage>
</organism>
<dbReference type="Pfam" id="PF18557">
    <property type="entry name" value="NepR"/>
    <property type="match status" value="1"/>
</dbReference>
<evidence type="ECO:0000313" key="2">
    <source>
        <dbReference type="EMBL" id="ODN72094.1"/>
    </source>
</evidence>
<keyword evidence="3" id="KW-1185">Reference proteome</keyword>
<proteinExistence type="predicted"/>